<evidence type="ECO:0000256" key="1">
    <source>
        <dbReference type="ARBA" id="ARBA00004651"/>
    </source>
</evidence>
<organism evidence="7 8">
    <name type="scientific">Geodermatophilus africanus</name>
    <dbReference type="NCBI Taxonomy" id="1137993"/>
    <lineage>
        <taxon>Bacteria</taxon>
        <taxon>Bacillati</taxon>
        <taxon>Actinomycetota</taxon>
        <taxon>Actinomycetes</taxon>
        <taxon>Geodermatophilales</taxon>
        <taxon>Geodermatophilaceae</taxon>
        <taxon>Geodermatophilus</taxon>
    </lineage>
</organism>
<feature type="transmembrane region" description="Helical" evidence="6">
    <location>
        <begin position="22"/>
        <end position="40"/>
    </location>
</feature>
<dbReference type="Proteomes" id="UP000198921">
    <property type="component" value="Unassembled WGS sequence"/>
</dbReference>
<dbReference type="InterPro" id="IPR001851">
    <property type="entry name" value="ABC_transp_permease"/>
</dbReference>
<accession>A0A1H3K4K6</accession>
<dbReference type="PANTHER" id="PTHR30482">
    <property type="entry name" value="HIGH-AFFINITY BRANCHED-CHAIN AMINO ACID TRANSPORT SYSTEM PERMEASE"/>
    <property type="match status" value="1"/>
</dbReference>
<dbReference type="CDD" id="cd06581">
    <property type="entry name" value="TM_PBP1_LivM_like"/>
    <property type="match status" value="1"/>
</dbReference>
<evidence type="ECO:0000256" key="5">
    <source>
        <dbReference type="ARBA" id="ARBA00023136"/>
    </source>
</evidence>
<dbReference type="GO" id="GO:0015658">
    <property type="term" value="F:branched-chain amino acid transmembrane transporter activity"/>
    <property type="evidence" value="ECO:0007669"/>
    <property type="project" value="InterPro"/>
</dbReference>
<dbReference type="OrthoDB" id="9814461at2"/>
<feature type="transmembrane region" description="Helical" evidence="6">
    <location>
        <begin position="127"/>
        <end position="145"/>
    </location>
</feature>
<feature type="transmembrane region" description="Helical" evidence="6">
    <location>
        <begin position="178"/>
        <end position="197"/>
    </location>
</feature>
<evidence type="ECO:0000256" key="2">
    <source>
        <dbReference type="ARBA" id="ARBA00022475"/>
    </source>
</evidence>
<keyword evidence="4 6" id="KW-1133">Transmembrane helix</keyword>
<dbReference type="GO" id="GO:0005886">
    <property type="term" value="C:plasma membrane"/>
    <property type="evidence" value="ECO:0007669"/>
    <property type="project" value="UniProtKB-SubCell"/>
</dbReference>
<evidence type="ECO:0000256" key="4">
    <source>
        <dbReference type="ARBA" id="ARBA00022989"/>
    </source>
</evidence>
<gene>
    <name evidence="7" type="ORF">SAMN05660209_02944</name>
</gene>
<keyword evidence="3 6" id="KW-0812">Transmembrane</keyword>
<evidence type="ECO:0000256" key="3">
    <source>
        <dbReference type="ARBA" id="ARBA00022692"/>
    </source>
</evidence>
<dbReference type="RefSeq" id="WP_091157696.1">
    <property type="nucleotide sequence ID" value="NZ_FNOT01000007.1"/>
</dbReference>
<proteinExistence type="predicted"/>
<protein>
    <submittedName>
        <fullName evidence="7">Branched-chain amino acid transport system permease protein</fullName>
    </submittedName>
</protein>
<dbReference type="STRING" id="1137993.SAMN05660209_02944"/>
<keyword evidence="2" id="KW-1003">Cell membrane</keyword>
<evidence type="ECO:0000256" key="6">
    <source>
        <dbReference type="SAM" id="Phobius"/>
    </source>
</evidence>
<keyword evidence="8" id="KW-1185">Reference proteome</keyword>
<comment type="subcellular location">
    <subcellularLocation>
        <location evidence="1">Cell membrane</location>
        <topology evidence="1">Multi-pass membrane protein</topology>
    </subcellularLocation>
</comment>
<feature type="transmembrane region" description="Helical" evidence="6">
    <location>
        <begin position="227"/>
        <end position="250"/>
    </location>
</feature>
<feature type="transmembrane region" description="Helical" evidence="6">
    <location>
        <begin position="98"/>
        <end position="120"/>
    </location>
</feature>
<dbReference type="InterPro" id="IPR043428">
    <property type="entry name" value="LivM-like"/>
</dbReference>
<feature type="transmembrane region" description="Helical" evidence="6">
    <location>
        <begin position="316"/>
        <end position="338"/>
    </location>
</feature>
<evidence type="ECO:0000313" key="8">
    <source>
        <dbReference type="Proteomes" id="UP000198921"/>
    </source>
</evidence>
<keyword evidence="5 6" id="KW-0472">Membrane</keyword>
<feature type="transmembrane region" description="Helical" evidence="6">
    <location>
        <begin position="52"/>
        <end position="78"/>
    </location>
</feature>
<evidence type="ECO:0000313" key="7">
    <source>
        <dbReference type="EMBL" id="SDY47103.1"/>
    </source>
</evidence>
<dbReference type="Pfam" id="PF02653">
    <property type="entry name" value="BPD_transp_2"/>
    <property type="match status" value="1"/>
</dbReference>
<name>A0A1H3K4K6_9ACTN</name>
<dbReference type="PANTHER" id="PTHR30482:SF10">
    <property type="entry name" value="HIGH-AFFINITY BRANCHED-CHAIN AMINO ACID TRANSPORT PROTEIN BRAE"/>
    <property type="match status" value="1"/>
</dbReference>
<dbReference type="AlphaFoldDB" id="A0A1H3K4K6"/>
<reference evidence="8" key="1">
    <citation type="submission" date="2016-10" db="EMBL/GenBank/DDBJ databases">
        <authorList>
            <person name="Varghese N."/>
            <person name="Submissions S."/>
        </authorList>
    </citation>
    <scope>NUCLEOTIDE SEQUENCE [LARGE SCALE GENOMIC DNA]</scope>
    <source>
        <strain evidence="8">DSM 45422</strain>
    </source>
</reference>
<sequence>MTATAEREAAAAPLPRPAWGRHLVAVAVLAVVLVPLPLVLPAAQQSVAVRVLVFAILAIGWNVMSGFGGMFSFGHAAYFGLGAYVSVWLLVERGISPWIGMLVGMVVAGAFAALIGFLALRYRLKGAYFALATFAFAEMLRLIAINSDLVNRAVGYNVPLRSEPSWAYMQFEPGSANYFWIALALTVVALVVTILFLRSRQGRFTVAVRDDEDAAAALGIPVMRTKLITIALSGAITSVAGTFYVQYYFFVDPDVAFGNSVSIQAILPAVIGGVATIWGPVIGAAVLGPLNDVTATVLRNPPPALDFLQGRAGLDVVLYALLLILIVLLLPQGVYGAIRDRVQRRRAGRRPA</sequence>
<dbReference type="EMBL" id="FNOT01000007">
    <property type="protein sequence ID" value="SDY47103.1"/>
    <property type="molecule type" value="Genomic_DNA"/>
</dbReference>